<dbReference type="EMBL" id="JASEJX010000021">
    <property type="protein sequence ID" value="KAK4512656.1"/>
    <property type="molecule type" value="Genomic_DNA"/>
</dbReference>
<evidence type="ECO:0000259" key="13">
    <source>
        <dbReference type="PROSITE" id="PS50011"/>
    </source>
</evidence>
<dbReference type="PANTHER" id="PTHR24056:SF508">
    <property type="entry name" value="CYCLIN-DEPENDENT KINASE 10"/>
    <property type="match status" value="1"/>
</dbReference>
<evidence type="ECO:0000256" key="2">
    <source>
        <dbReference type="ARBA" id="ARBA00012425"/>
    </source>
</evidence>
<dbReference type="SMART" id="SM00220">
    <property type="entry name" value="S_TKc"/>
    <property type="match status" value="1"/>
</dbReference>
<dbReference type="AlphaFoldDB" id="A0AAN7D817"/>
<evidence type="ECO:0000256" key="6">
    <source>
        <dbReference type="ARBA" id="ARBA00022777"/>
    </source>
</evidence>
<keyword evidence="3 11" id="KW-0723">Serine/threonine-protein kinase</keyword>
<dbReference type="PANTHER" id="PTHR24056">
    <property type="entry name" value="CELL DIVISION PROTEIN KINASE"/>
    <property type="match status" value="1"/>
</dbReference>
<dbReference type="FunFam" id="3.30.200.20:FF:000054">
    <property type="entry name" value="Cyclin-dependent kinase 11B"/>
    <property type="match status" value="1"/>
</dbReference>
<dbReference type="PROSITE" id="PS50011">
    <property type="entry name" value="PROTEIN_KINASE_DOM"/>
    <property type="match status" value="1"/>
</dbReference>
<evidence type="ECO:0000256" key="10">
    <source>
        <dbReference type="PROSITE-ProRule" id="PRU10141"/>
    </source>
</evidence>
<keyword evidence="7 10" id="KW-0067">ATP-binding</keyword>
<dbReference type="EC" id="2.7.11.22" evidence="2"/>
<dbReference type="Gene3D" id="1.10.510.10">
    <property type="entry name" value="Transferase(Phosphotransferase) domain 1"/>
    <property type="match status" value="1"/>
</dbReference>
<reference evidence="14 15" key="1">
    <citation type="submission" date="2022-11" db="EMBL/GenBank/DDBJ databases">
        <title>Mucor velutinosus strain NIH1002 WGS.</title>
        <authorList>
            <person name="Subramanian P."/>
            <person name="Mullikin J.C."/>
            <person name="Segre J.A."/>
            <person name="Zelazny A.M."/>
        </authorList>
    </citation>
    <scope>NUCLEOTIDE SEQUENCE [LARGE SCALE GENOMIC DNA]</scope>
    <source>
        <strain evidence="14 15">NIH1002</strain>
    </source>
</reference>
<dbReference type="PROSITE" id="PS00108">
    <property type="entry name" value="PROTEIN_KINASE_ST"/>
    <property type="match status" value="1"/>
</dbReference>
<evidence type="ECO:0000256" key="5">
    <source>
        <dbReference type="ARBA" id="ARBA00022741"/>
    </source>
</evidence>
<feature type="compositionally biased region" description="Basic and acidic residues" evidence="12">
    <location>
        <begin position="345"/>
        <end position="375"/>
    </location>
</feature>
<keyword evidence="15" id="KW-1185">Reference proteome</keyword>
<feature type="region of interest" description="Disordered" evidence="12">
    <location>
        <begin position="342"/>
        <end position="375"/>
    </location>
</feature>
<gene>
    <name evidence="14" type="ORF">ATC70_003360</name>
</gene>
<dbReference type="InterPro" id="IPR011009">
    <property type="entry name" value="Kinase-like_dom_sf"/>
</dbReference>
<comment type="caution">
    <text evidence="14">The sequence shown here is derived from an EMBL/GenBank/DDBJ whole genome shotgun (WGS) entry which is preliminary data.</text>
</comment>
<evidence type="ECO:0000256" key="9">
    <source>
        <dbReference type="ARBA" id="ARBA00048367"/>
    </source>
</evidence>
<dbReference type="FunFam" id="1.10.510.10:FF:000533">
    <property type="entry name" value="cyclin-dependent kinase 10"/>
    <property type="match status" value="1"/>
</dbReference>
<organism evidence="14 15">
    <name type="scientific">Mucor velutinosus</name>
    <dbReference type="NCBI Taxonomy" id="708070"/>
    <lineage>
        <taxon>Eukaryota</taxon>
        <taxon>Fungi</taxon>
        <taxon>Fungi incertae sedis</taxon>
        <taxon>Mucoromycota</taxon>
        <taxon>Mucoromycotina</taxon>
        <taxon>Mucoromycetes</taxon>
        <taxon>Mucorales</taxon>
        <taxon>Mucorineae</taxon>
        <taxon>Mucoraceae</taxon>
        <taxon>Mucor</taxon>
    </lineage>
</organism>
<dbReference type="InterPro" id="IPR050108">
    <property type="entry name" value="CDK"/>
</dbReference>
<keyword evidence="5 10" id="KW-0547">Nucleotide-binding</keyword>
<dbReference type="Gene3D" id="3.30.200.20">
    <property type="entry name" value="Phosphorylase Kinase, domain 1"/>
    <property type="match status" value="1"/>
</dbReference>
<evidence type="ECO:0000256" key="1">
    <source>
        <dbReference type="ARBA" id="ARBA00006485"/>
    </source>
</evidence>
<accession>A0AAN7D817</accession>
<evidence type="ECO:0000256" key="3">
    <source>
        <dbReference type="ARBA" id="ARBA00022527"/>
    </source>
</evidence>
<dbReference type="GeneID" id="89947062"/>
<feature type="domain" description="Protein kinase" evidence="13">
    <location>
        <begin position="39"/>
        <end position="323"/>
    </location>
</feature>
<feature type="binding site" evidence="10">
    <location>
        <position position="68"/>
    </location>
    <ligand>
        <name>ATP</name>
        <dbReference type="ChEBI" id="CHEBI:30616"/>
    </ligand>
</feature>
<dbReference type="GO" id="GO:0004693">
    <property type="term" value="F:cyclin-dependent protein serine/threonine kinase activity"/>
    <property type="evidence" value="ECO:0007669"/>
    <property type="project" value="UniProtKB-EC"/>
</dbReference>
<evidence type="ECO:0000256" key="4">
    <source>
        <dbReference type="ARBA" id="ARBA00022679"/>
    </source>
</evidence>
<dbReference type="Pfam" id="PF00069">
    <property type="entry name" value="Pkinase"/>
    <property type="match status" value="1"/>
</dbReference>
<evidence type="ECO:0000256" key="8">
    <source>
        <dbReference type="ARBA" id="ARBA00047811"/>
    </source>
</evidence>
<dbReference type="GO" id="GO:0007346">
    <property type="term" value="P:regulation of mitotic cell cycle"/>
    <property type="evidence" value="ECO:0007669"/>
    <property type="project" value="TreeGrafter"/>
</dbReference>
<comment type="catalytic activity">
    <reaction evidence="9">
        <text>L-seryl-[protein] + ATP = O-phospho-L-seryl-[protein] + ADP + H(+)</text>
        <dbReference type="Rhea" id="RHEA:17989"/>
        <dbReference type="Rhea" id="RHEA-COMP:9863"/>
        <dbReference type="Rhea" id="RHEA-COMP:11604"/>
        <dbReference type="ChEBI" id="CHEBI:15378"/>
        <dbReference type="ChEBI" id="CHEBI:29999"/>
        <dbReference type="ChEBI" id="CHEBI:30616"/>
        <dbReference type="ChEBI" id="CHEBI:83421"/>
        <dbReference type="ChEBI" id="CHEBI:456216"/>
        <dbReference type="EC" id="2.7.11.22"/>
    </reaction>
</comment>
<dbReference type="RefSeq" id="XP_064679322.1">
    <property type="nucleotide sequence ID" value="XM_064822722.1"/>
</dbReference>
<proteinExistence type="inferred from homology"/>
<sequence>MAESPQSTPRNIKLTTVKGTTIDCKESPFFGKCRDVEDFEKLNRVGEGTYGVVYRVVDRKTKQIVALKKIRMERETDGMPVSSLREISILKRMRHQNIVNVTDVAVGPRLESIFLVMEYCEQDLGSLLDMVSTPYTPSEIKCLMLQLLKGLEYCHSHSIIHRDLKMSNLLLTSSGLLKIADFGLARTLSLPGKSMTPNVVTLWYRAPEVLFGDSNYTTAIDLWSAGCIMGELMQHKPLLPGNTEQAQLDMIVKLLGSPNDTIWPGFSKLPAAKMLVLPKQSFSNIKEVFPRYSENTLALLAGLLTYNPRSRFNVKQAMAHPYFQEAPRAQDPSLLPTYPEVRNQLAERESKRRAYEEERRKRSMKEDHDTARKRR</sequence>
<protein>
    <recommendedName>
        <fullName evidence="2">cyclin-dependent kinase</fullName>
        <ecNumber evidence="2">2.7.11.22</ecNumber>
    </recommendedName>
</protein>
<keyword evidence="6" id="KW-0418">Kinase</keyword>
<evidence type="ECO:0000256" key="7">
    <source>
        <dbReference type="ARBA" id="ARBA00022840"/>
    </source>
</evidence>
<evidence type="ECO:0000313" key="15">
    <source>
        <dbReference type="Proteomes" id="UP001304243"/>
    </source>
</evidence>
<dbReference type="Proteomes" id="UP001304243">
    <property type="component" value="Unassembled WGS sequence"/>
</dbReference>
<evidence type="ECO:0000256" key="12">
    <source>
        <dbReference type="SAM" id="MobiDB-lite"/>
    </source>
</evidence>
<evidence type="ECO:0000256" key="11">
    <source>
        <dbReference type="RuleBase" id="RU000304"/>
    </source>
</evidence>
<comment type="catalytic activity">
    <reaction evidence="8">
        <text>L-threonyl-[protein] + ATP = O-phospho-L-threonyl-[protein] + ADP + H(+)</text>
        <dbReference type="Rhea" id="RHEA:46608"/>
        <dbReference type="Rhea" id="RHEA-COMP:11060"/>
        <dbReference type="Rhea" id="RHEA-COMP:11605"/>
        <dbReference type="ChEBI" id="CHEBI:15378"/>
        <dbReference type="ChEBI" id="CHEBI:30013"/>
        <dbReference type="ChEBI" id="CHEBI:30616"/>
        <dbReference type="ChEBI" id="CHEBI:61977"/>
        <dbReference type="ChEBI" id="CHEBI:456216"/>
        <dbReference type="EC" id="2.7.11.22"/>
    </reaction>
</comment>
<dbReference type="GO" id="GO:0040019">
    <property type="term" value="P:positive regulation of embryonic development"/>
    <property type="evidence" value="ECO:0007669"/>
    <property type="project" value="UniProtKB-ARBA"/>
</dbReference>
<comment type="similarity">
    <text evidence="1">Belongs to the protein kinase superfamily. CMGC Ser/Thr protein kinase family. CDC2/CDKX subfamily.</text>
</comment>
<keyword evidence="4" id="KW-0808">Transferase</keyword>
<name>A0AAN7D817_9FUNG</name>
<dbReference type="InterPro" id="IPR017441">
    <property type="entry name" value="Protein_kinase_ATP_BS"/>
</dbReference>
<dbReference type="GO" id="GO:0005524">
    <property type="term" value="F:ATP binding"/>
    <property type="evidence" value="ECO:0007669"/>
    <property type="project" value="UniProtKB-UniRule"/>
</dbReference>
<dbReference type="InterPro" id="IPR000719">
    <property type="entry name" value="Prot_kinase_dom"/>
</dbReference>
<dbReference type="InterPro" id="IPR008271">
    <property type="entry name" value="Ser/Thr_kinase_AS"/>
</dbReference>
<dbReference type="PROSITE" id="PS00107">
    <property type="entry name" value="PROTEIN_KINASE_ATP"/>
    <property type="match status" value="1"/>
</dbReference>
<evidence type="ECO:0000313" key="14">
    <source>
        <dbReference type="EMBL" id="KAK4512656.1"/>
    </source>
</evidence>
<dbReference type="GO" id="GO:0005634">
    <property type="term" value="C:nucleus"/>
    <property type="evidence" value="ECO:0007669"/>
    <property type="project" value="TreeGrafter"/>
</dbReference>
<dbReference type="SUPFAM" id="SSF56112">
    <property type="entry name" value="Protein kinase-like (PK-like)"/>
    <property type="match status" value="1"/>
</dbReference>